<evidence type="ECO:0000256" key="6">
    <source>
        <dbReference type="SAM" id="Phobius"/>
    </source>
</evidence>
<dbReference type="VEuPathDB" id="FungiDB:CJJ07_001346"/>
<feature type="transmembrane region" description="Helical" evidence="6">
    <location>
        <begin position="303"/>
        <end position="326"/>
    </location>
</feature>
<evidence type="ECO:0000256" key="4">
    <source>
        <dbReference type="ARBA" id="ARBA00022989"/>
    </source>
</evidence>
<feature type="transmembrane region" description="Helical" evidence="6">
    <location>
        <begin position="223"/>
        <end position="240"/>
    </location>
</feature>
<evidence type="ECO:0000256" key="1">
    <source>
        <dbReference type="ARBA" id="ARBA00004141"/>
    </source>
</evidence>
<feature type="transmembrane region" description="Helical" evidence="6">
    <location>
        <begin position="148"/>
        <end position="181"/>
    </location>
</feature>
<accession>A0A0L0P7M0</accession>
<evidence type="ECO:0008006" key="9">
    <source>
        <dbReference type="Google" id="ProtNLM"/>
    </source>
</evidence>
<evidence type="ECO:0000256" key="3">
    <source>
        <dbReference type="ARBA" id="ARBA00022692"/>
    </source>
</evidence>
<name>A0A0L0P7M0_CANAR</name>
<evidence type="ECO:0000256" key="2">
    <source>
        <dbReference type="ARBA" id="ARBA00022448"/>
    </source>
</evidence>
<reference evidence="8" key="1">
    <citation type="journal article" date="2015" name="BMC Genomics">
        <title>Draft genome of a commonly misdiagnosed multidrug resistant pathogen Candida auris.</title>
        <authorList>
            <person name="Chatterjee S."/>
            <person name="Alampalli S.V."/>
            <person name="Nageshan R.K."/>
            <person name="Chettiar S.T."/>
            <person name="Joshi S."/>
            <person name="Tatu U.S."/>
        </authorList>
    </citation>
    <scope>NUCLEOTIDE SEQUENCE [LARGE SCALE GENOMIC DNA]</scope>
    <source>
        <strain evidence="8">6684</strain>
    </source>
</reference>
<dbReference type="VEuPathDB" id="FungiDB:QG37_00480"/>
<dbReference type="EMBL" id="LGST01000004">
    <property type="protein sequence ID" value="KNE02230.1"/>
    <property type="molecule type" value="Genomic_DNA"/>
</dbReference>
<keyword evidence="4 6" id="KW-1133">Transmembrane helix</keyword>
<dbReference type="PANTHER" id="PTHR45649">
    <property type="entry name" value="AMINO-ACID PERMEASE BAT1"/>
    <property type="match status" value="1"/>
</dbReference>
<dbReference type="PIRSF" id="PIRSF006060">
    <property type="entry name" value="AA_transporter"/>
    <property type="match status" value="1"/>
</dbReference>
<proteinExistence type="predicted"/>
<dbReference type="Gene3D" id="1.20.1740.10">
    <property type="entry name" value="Amino acid/polyamine transporter I"/>
    <property type="match status" value="1"/>
</dbReference>
<dbReference type="VEuPathDB" id="FungiDB:CJI96_0002859"/>
<dbReference type="VEuPathDB" id="FungiDB:CJI97_001596"/>
<keyword evidence="5 6" id="KW-0472">Membrane</keyword>
<dbReference type="Pfam" id="PF13520">
    <property type="entry name" value="AA_permease_2"/>
    <property type="match status" value="1"/>
</dbReference>
<keyword evidence="2" id="KW-0813">Transport</keyword>
<dbReference type="Proteomes" id="UP000037122">
    <property type="component" value="Unassembled WGS sequence"/>
</dbReference>
<keyword evidence="3 6" id="KW-0812">Transmembrane</keyword>
<evidence type="ECO:0000313" key="7">
    <source>
        <dbReference type="EMBL" id="KNE02230.1"/>
    </source>
</evidence>
<sequence length="560" mass="61044">MSPSIKGKHPESTKIQTVSSRNLSIGVGEIHEFKSPISRHELSYKEAQANLALVAQSGYKPELRRNFSTLALLGCGFGLTNSWCGISGSLVTGISSGGPMMIVYGIVIIACVSLAVAISLSELASAMPNAGGQYYWTMKLAPRKYAPIASYMCGAYAWAGSVFTSASVTITLGQAIVGLYYLGSGNTDAPPRWAIFITYEILNIILMVFNMWEKPLPMISQSALYVSLLSFVVITITVLAKSSGHYQSASFVFSDFSNGTGWSSSGIAFIVGLINPNWSFSCLDAATHLAEETLTPETDIPKAIIGTVLIGFFTSFIYVIAMFFSIRNLDDILKSNIGAPILDIYHQAIGNRGGAIVLGCFFVLTLVGCNISSHTWQARLCWSFARDNGLPGSRWWSKVSRTGVPVYAHLMSCGWCAIIGCIYMASTTAYNAVVIGCILFLLISYSIPIVFMLCRGRSNISHGPFWTGKIGLICNIVVVLWTVFAVVFYSLPPVMPVTAGNMNYVCAVIAVFTAYVILYWFCRGKKTFKTIEERTELIPELTQIVSLQMMEIEMMNEGKV</sequence>
<dbReference type="VEuPathDB" id="FungiDB:B9J08_002186"/>
<dbReference type="GO" id="GO:0015101">
    <property type="term" value="F:organic cation transmembrane transporter activity"/>
    <property type="evidence" value="ECO:0007669"/>
    <property type="project" value="UniProtKB-ARBA"/>
</dbReference>
<feature type="transmembrane region" description="Helical" evidence="6">
    <location>
        <begin position="502"/>
        <end position="522"/>
    </location>
</feature>
<comment type="subcellular location">
    <subcellularLocation>
        <location evidence="1">Membrane</location>
        <topology evidence="1">Multi-pass membrane protein</topology>
    </subcellularLocation>
</comment>
<feature type="transmembrane region" description="Helical" evidence="6">
    <location>
        <begin position="432"/>
        <end position="454"/>
    </location>
</feature>
<feature type="transmembrane region" description="Helical" evidence="6">
    <location>
        <begin position="101"/>
        <end position="127"/>
    </location>
</feature>
<dbReference type="FunFam" id="1.20.1740.10:FF:000046">
    <property type="entry name" value="Amino-acid permease, putative"/>
    <property type="match status" value="1"/>
</dbReference>
<feature type="transmembrane region" description="Helical" evidence="6">
    <location>
        <begin position="70"/>
        <end position="95"/>
    </location>
</feature>
<organism evidence="7 8">
    <name type="scientific">Candidozyma auris</name>
    <name type="common">Yeast</name>
    <name type="synonym">Candida auris</name>
    <dbReference type="NCBI Taxonomy" id="498019"/>
    <lineage>
        <taxon>Eukaryota</taxon>
        <taxon>Fungi</taxon>
        <taxon>Dikarya</taxon>
        <taxon>Ascomycota</taxon>
        <taxon>Saccharomycotina</taxon>
        <taxon>Pichiomycetes</taxon>
        <taxon>Metschnikowiaceae</taxon>
        <taxon>Candidozyma</taxon>
    </lineage>
</organism>
<dbReference type="AlphaFoldDB" id="A0A0L0P7M0"/>
<evidence type="ECO:0000256" key="5">
    <source>
        <dbReference type="ARBA" id="ARBA00023136"/>
    </source>
</evidence>
<dbReference type="PANTHER" id="PTHR45649:SF7">
    <property type="entry name" value="CHOLINE TRANSPORT PROTEIN"/>
    <property type="match status" value="1"/>
</dbReference>
<evidence type="ECO:0000313" key="8">
    <source>
        <dbReference type="Proteomes" id="UP000037122"/>
    </source>
</evidence>
<dbReference type="InterPro" id="IPR002293">
    <property type="entry name" value="AA/rel_permease1"/>
</dbReference>
<feature type="transmembrane region" description="Helical" evidence="6">
    <location>
        <begin position="404"/>
        <end position="426"/>
    </location>
</feature>
<dbReference type="GO" id="GO:0016020">
    <property type="term" value="C:membrane"/>
    <property type="evidence" value="ECO:0007669"/>
    <property type="project" value="UniProtKB-SubCell"/>
</dbReference>
<gene>
    <name evidence="7" type="ORF">QG37_00480</name>
</gene>
<protein>
    <recommendedName>
        <fullName evidence="9">Amino acid permease</fullName>
    </recommendedName>
</protein>
<feature type="transmembrane region" description="Helical" evidence="6">
    <location>
        <begin position="193"/>
        <end position="211"/>
    </location>
</feature>
<feature type="transmembrane region" description="Helical" evidence="6">
    <location>
        <begin position="466"/>
        <end position="490"/>
    </location>
</feature>
<comment type="caution">
    <text evidence="7">The sequence shown here is derived from an EMBL/GenBank/DDBJ whole genome shotgun (WGS) entry which is preliminary data.</text>
</comment>
<dbReference type="VEuPathDB" id="FungiDB:CJJ09_003270"/>